<name>A0ABQ2K1V7_9SPHN</name>
<feature type="domain" description="DUF1214" evidence="1">
    <location>
        <begin position="131"/>
        <end position="170"/>
    </location>
</feature>
<dbReference type="SUPFAM" id="SSF160935">
    <property type="entry name" value="VPA0735-like"/>
    <property type="match status" value="1"/>
</dbReference>
<dbReference type="InterPro" id="IPR037049">
    <property type="entry name" value="DUF1214_C_sf"/>
</dbReference>
<dbReference type="PROSITE" id="PS50096">
    <property type="entry name" value="IQ"/>
    <property type="match status" value="1"/>
</dbReference>
<accession>A0ABQ2K1V7</accession>
<reference evidence="3" key="1">
    <citation type="journal article" date="2019" name="Int. J. Syst. Evol. Microbiol.">
        <title>The Global Catalogue of Microorganisms (GCM) 10K type strain sequencing project: providing services to taxonomists for standard genome sequencing and annotation.</title>
        <authorList>
            <consortium name="The Broad Institute Genomics Platform"/>
            <consortium name="The Broad Institute Genome Sequencing Center for Infectious Disease"/>
            <person name="Wu L."/>
            <person name="Ma J."/>
        </authorList>
    </citation>
    <scope>NUCLEOTIDE SEQUENCE [LARGE SCALE GENOMIC DNA]</scope>
    <source>
        <strain evidence="3">CGMCC 1.6784</strain>
    </source>
</reference>
<keyword evidence="3" id="KW-1185">Reference proteome</keyword>
<gene>
    <name evidence="2" type="ORF">GCM10011349_42140</name>
</gene>
<proteinExistence type="predicted"/>
<dbReference type="Gene3D" id="2.60.120.600">
    <property type="entry name" value="Domain of unknown function DUF1214, C-terminal domain"/>
    <property type="match status" value="1"/>
</dbReference>
<protein>
    <recommendedName>
        <fullName evidence="1">DUF1214 domain-containing protein</fullName>
    </recommendedName>
</protein>
<organism evidence="2 3">
    <name type="scientific">Novosphingobium indicum</name>
    <dbReference type="NCBI Taxonomy" id="462949"/>
    <lineage>
        <taxon>Bacteria</taxon>
        <taxon>Pseudomonadati</taxon>
        <taxon>Pseudomonadota</taxon>
        <taxon>Alphaproteobacteria</taxon>
        <taxon>Sphingomonadales</taxon>
        <taxon>Sphingomonadaceae</taxon>
        <taxon>Novosphingobium</taxon>
    </lineage>
</organism>
<dbReference type="InterPro" id="IPR010621">
    <property type="entry name" value="DUF1214"/>
</dbReference>
<dbReference type="Pfam" id="PF06742">
    <property type="entry name" value="DUF1214"/>
    <property type="match status" value="1"/>
</dbReference>
<evidence type="ECO:0000259" key="1">
    <source>
        <dbReference type="Pfam" id="PF06742"/>
    </source>
</evidence>
<dbReference type="EMBL" id="BMLK01000031">
    <property type="protein sequence ID" value="GGN60503.1"/>
    <property type="molecule type" value="Genomic_DNA"/>
</dbReference>
<dbReference type="Proteomes" id="UP000605099">
    <property type="component" value="Unassembled WGS sequence"/>
</dbReference>
<dbReference type="RefSeq" id="WP_188823024.1">
    <property type="nucleotide sequence ID" value="NZ_BMLK01000031.1"/>
</dbReference>
<sequence length="392" mass="44820">MTTQPGPLFDYLQDLEEAVAGIANTWRPDDPQYRADVYRQIMMQMSYGYFAFFHATPEHPDWAPLWNPVYTLQPNPDDIYLQSPVSPAYRYRVSGTRGTVKMITFNTQGPLAGMPDPPDMTGECYADLDDRHLQIEADGTFEILLSAERPEGHSGNWLQIKPGASTLMIRKRSYDWSGEIDPVLSIENLDPVPPKPRLSVDEILQRIRNMAGMPAKATQLFYWMQNQVREEAGINVFKPAPIGGALSRQIYIPAVFEFEADEALIIETELPEVRPYWNFQLNDPYYNALEYVYRLSSTNGHFARVSSDGKFRAVISLEDPGVPNWLDPAGFQQGTIYGRWYDCDSCPTPTLKRVKFAELRDHLPADTPTVSAQERAAELQERVRGCQRRRRW</sequence>
<evidence type="ECO:0000313" key="2">
    <source>
        <dbReference type="EMBL" id="GGN60503.1"/>
    </source>
</evidence>
<evidence type="ECO:0000313" key="3">
    <source>
        <dbReference type="Proteomes" id="UP000605099"/>
    </source>
</evidence>
<comment type="caution">
    <text evidence="2">The sequence shown here is derived from an EMBL/GenBank/DDBJ whole genome shotgun (WGS) entry which is preliminary data.</text>
</comment>